<feature type="domain" description="D-isomer specific 2-hydroxyacid dehydrogenase NAD-binding" evidence="2">
    <location>
        <begin position="119"/>
        <end position="302"/>
    </location>
</feature>
<dbReference type="InterPro" id="IPR045015">
    <property type="entry name" value="AN-like"/>
</dbReference>
<name>A0ABD1GQ58_SALDI</name>
<dbReference type="InterPro" id="IPR006140">
    <property type="entry name" value="D-isomer_DH_NAD-bd"/>
</dbReference>
<feature type="compositionally biased region" description="Polar residues" evidence="1">
    <location>
        <begin position="389"/>
        <end position="406"/>
    </location>
</feature>
<dbReference type="PANTHER" id="PTHR43254:SF3">
    <property type="entry name" value="C-TERMINAL BINDING PROTEIN AN"/>
    <property type="match status" value="1"/>
</dbReference>
<dbReference type="SUPFAM" id="SSF51735">
    <property type="entry name" value="NAD(P)-binding Rossmann-fold domains"/>
    <property type="match status" value="1"/>
</dbReference>
<dbReference type="Gene3D" id="3.40.50.720">
    <property type="entry name" value="NAD(P)-binding Rossmann-like Domain"/>
    <property type="match status" value="2"/>
</dbReference>
<evidence type="ECO:0000313" key="4">
    <source>
        <dbReference type="Proteomes" id="UP001567538"/>
    </source>
</evidence>
<sequence length="633" mass="69830">MATGNSSAHQSQPLPLVVTLNCIEDTAVEQECLSGAALVEHVPLSHLADSRIESAAAVLIHSLEFLPRAAQRRLRPWQLILCLGSSDRAVDSALAAELGLDRLVHVDVSRAEEVADTVMALVLGLLRRTHLLSRHALSAAGWLGSVQPLCRGMRRCRGLALGIVGRSASARSLACKSLAFKMSVLYFDVQEGSSRVNRFTLAFPPAARRMDTLNDLLAASDVISLHCALTEETIHIMNADCLQHIKPGSFLVNTGSSQLLDDCSIKQFLLDGTLAGCAIDGAEGPQWMEAWVREMPNVLILPQSADYSEEAWMEIREKAISMLQQFFVDNVVPKHDVSDQEEDEESEVGYERCLSMDNETSHQGSVCDRGTGDIEHAERSQKKVLNQVKNASSQNQGLILSQTTPNRSEVKSSRSSKKAKKRHGHHKSQSKTDNLTSGKESVSYREDDASMSGTDQLLSSSLCSASPEESRNHRKTSIDSKEELTPALLLKSRIEPGKKVGELLKDGCIIALHSRDHSTLHVSRQRVHGDGWFLDTLSDVTKRDPATQFLVVSRSKDTYGFRSFTAGGKLLQINRRMEFVFASHSFDVWESWTLEGFLEECRLVNCRNPLAVLDVRVEIIAAIGEDGITRWLD</sequence>
<feature type="compositionally biased region" description="Basic and acidic residues" evidence="1">
    <location>
        <begin position="468"/>
        <end position="480"/>
    </location>
</feature>
<reference evidence="3 4" key="1">
    <citation type="submission" date="2024-06" db="EMBL/GenBank/DDBJ databases">
        <title>A chromosome level genome sequence of Diviner's sage (Salvia divinorum).</title>
        <authorList>
            <person name="Ford S.A."/>
            <person name="Ro D.-K."/>
            <person name="Ness R.W."/>
            <person name="Phillips M.A."/>
        </authorList>
    </citation>
    <scope>NUCLEOTIDE SEQUENCE [LARGE SCALE GENOMIC DNA]</scope>
    <source>
        <strain evidence="3">SAF-2024a</strain>
        <tissue evidence="3">Leaf</tissue>
    </source>
</reference>
<accession>A0ABD1GQ58</accession>
<comment type="caution">
    <text evidence="3">The sequence shown here is derived from an EMBL/GenBank/DDBJ whole genome shotgun (WGS) entry which is preliminary data.</text>
</comment>
<dbReference type="Pfam" id="PF02826">
    <property type="entry name" value="2-Hacid_dh_C"/>
    <property type="match status" value="1"/>
</dbReference>
<feature type="compositionally biased region" description="Low complexity" evidence="1">
    <location>
        <begin position="457"/>
        <end position="466"/>
    </location>
</feature>
<keyword evidence="4" id="KW-1185">Reference proteome</keyword>
<evidence type="ECO:0000259" key="2">
    <source>
        <dbReference type="Pfam" id="PF02826"/>
    </source>
</evidence>
<evidence type="ECO:0000313" key="3">
    <source>
        <dbReference type="EMBL" id="KAL1546247.1"/>
    </source>
</evidence>
<dbReference type="InterPro" id="IPR036291">
    <property type="entry name" value="NAD(P)-bd_dom_sf"/>
</dbReference>
<dbReference type="PANTHER" id="PTHR43254">
    <property type="entry name" value="C-TERMINAL BINDING PROTEIN AN-RELATED"/>
    <property type="match status" value="1"/>
</dbReference>
<evidence type="ECO:0000256" key="1">
    <source>
        <dbReference type="SAM" id="MobiDB-lite"/>
    </source>
</evidence>
<feature type="compositionally biased region" description="Polar residues" evidence="1">
    <location>
        <begin position="431"/>
        <end position="440"/>
    </location>
</feature>
<proteinExistence type="predicted"/>
<dbReference type="Proteomes" id="UP001567538">
    <property type="component" value="Unassembled WGS sequence"/>
</dbReference>
<feature type="region of interest" description="Disordered" evidence="1">
    <location>
        <begin position="389"/>
        <end position="480"/>
    </location>
</feature>
<feature type="compositionally biased region" description="Basic residues" evidence="1">
    <location>
        <begin position="414"/>
        <end position="429"/>
    </location>
</feature>
<gene>
    <name evidence="3" type="ORF">AAHA92_22872</name>
</gene>
<dbReference type="AlphaFoldDB" id="A0ABD1GQ58"/>
<organism evidence="3 4">
    <name type="scientific">Salvia divinorum</name>
    <name type="common">Maria pastora</name>
    <name type="synonym">Diviner's sage</name>
    <dbReference type="NCBI Taxonomy" id="28513"/>
    <lineage>
        <taxon>Eukaryota</taxon>
        <taxon>Viridiplantae</taxon>
        <taxon>Streptophyta</taxon>
        <taxon>Embryophyta</taxon>
        <taxon>Tracheophyta</taxon>
        <taxon>Spermatophyta</taxon>
        <taxon>Magnoliopsida</taxon>
        <taxon>eudicotyledons</taxon>
        <taxon>Gunneridae</taxon>
        <taxon>Pentapetalae</taxon>
        <taxon>asterids</taxon>
        <taxon>lamiids</taxon>
        <taxon>Lamiales</taxon>
        <taxon>Lamiaceae</taxon>
        <taxon>Nepetoideae</taxon>
        <taxon>Mentheae</taxon>
        <taxon>Salviinae</taxon>
        <taxon>Salvia</taxon>
        <taxon>Salvia subgen. Calosphace</taxon>
    </lineage>
</organism>
<dbReference type="EMBL" id="JBEAFC010000008">
    <property type="protein sequence ID" value="KAL1546247.1"/>
    <property type="molecule type" value="Genomic_DNA"/>
</dbReference>
<protein>
    <submittedName>
        <fullName evidence="3">Rossmann-fold superfamily protein</fullName>
    </submittedName>
</protein>